<protein>
    <submittedName>
        <fullName evidence="4">Na_H_antiporter domain-containing protein</fullName>
    </submittedName>
</protein>
<accession>A0A183U7Z3</accession>
<dbReference type="WBParaSite" id="TCNE_0000461301-mRNA-1">
    <property type="protein sequence ID" value="TCNE_0000461301-mRNA-1"/>
    <property type="gene ID" value="TCNE_0000461301"/>
</dbReference>
<keyword evidence="1" id="KW-0812">Transmembrane</keyword>
<keyword evidence="3" id="KW-1185">Reference proteome</keyword>
<evidence type="ECO:0000313" key="3">
    <source>
        <dbReference type="Proteomes" id="UP000050794"/>
    </source>
</evidence>
<keyword evidence="1" id="KW-1133">Transmembrane helix</keyword>
<dbReference type="AlphaFoldDB" id="A0A183U7Z3"/>
<evidence type="ECO:0000313" key="4">
    <source>
        <dbReference type="WBParaSite" id="TCNE_0000461301-mRNA-1"/>
    </source>
</evidence>
<evidence type="ECO:0000313" key="2">
    <source>
        <dbReference type="EMBL" id="VDM31214.1"/>
    </source>
</evidence>
<dbReference type="EMBL" id="UYWY01008223">
    <property type="protein sequence ID" value="VDM31214.1"/>
    <property type="molecule type" value="Genomic_DNA"/>
</dbReference>
<dbReference type="Proteomes" id="UP000050794">
    <property type="component" value="Unassembled WGS sequence"/>
</dbReference>
<reference evidence="2 3" key="2">
    <citation type="submission" date="2018-11" db="EMBL/GenBank/DDBJ databases">
        <authorList>
            <consortium name="Pathogen Informatics"/>
        </authorList>
    </citation>
    <scope>NUCLEOTIDE SEQUENCE [LARGE SCALE GENOMIC DNA]</scope>
</reference>
<evidence type="ECO:0000256" key="1">
    <source>
        <dbReference type="SAM" id="Phobius"/>
    </source>
</evidence>
<name>A0A183U7Z3_TOXCA</name>
<organism evidence="3 4">
    <name type="scientific">Toxocara canis</name>
    <name type="common">Canine roundworm</name>
    <dbReference type="NCBI Taxonomy" id="6265"/>
    <lineage>
        <taxon>Eukaryota</taxon>
        <taxon>Metazoa</taxon>
        <taxon>Ecdysozoa</taxon>
        <taxon>Nematoda</taxon>
        <taxon>Chromadorea</taxon>
        <taxon>Rhabditida</taxon>
        <taxon>Spirurina</taxon>
        <taxon>Ascaridomorpha</taxon>
        <taxon>Ascaridoidea</taxon>
        <taxon>Toxocaridae</taxon>
        <taxon>Toxocara</taxon>
    </lineage>
</organism>
<proteinExistence type="predicted"/>
<gene>
    <name evidence="2" type="ORF">TCNE_LOCUS4613</name>
</gene>
<sequence>MASACDKGSSLLIGPIRSGGFISDVFFMFSIDLDMIWFIVGEAIIGVHPLSNAMIALTLLRPYRRALRKIWQGKTASRMQYSSIMVSNPNITAGDCLL</sequence>
<reference evidence="4" key="1">
    <citation type="submission" date="2016-06" db="UniProtKB">
        <authorList>
            <consortium name="WormBaseParasite"/>
        </authorList>
    </citation>
    <scope>IDENTIFICATION</scope>
</reference>
<keyword evidence="1" id="KW-0472">Membrane</keyword>
<feature type="transmembrane region" description="Helical" evidence="1">
    <location>
        <begin position="35"/>
        <end position="60"/>
    </location>
</feature>